<protein>
    <recommendedName>
        <fullName evidence="3">DUF1573 domain-containing protein</fullName>
    </recommendedName>
</protein>
<dbReference type="InterPro" id="IPR013783">
    <property type="entry name" value="Ig-like_fold"/>
</dbReference>
<evidence type="ECO:0000313" key="1">
    <source>
        <dbReference type="EMBL" id="GGH65406.1"/>
    </source>
</evidence>
<dbReference type="EMBL" id="BMIB01000002">
    <property type="protein sequence ID" value="GGH65406.1"/>
    <property type="molecule type" value="Genomic_DNA"/>
</dbReference>
<reference evidence="1" key="2">
    <citation type="submission" date="2020-09" db="EMBL/GenBank/DDBJ databases">
        <authorList>
            <person name="Sun Q."/>
            <person name="Zhou Y."/>
        </authorList>
    </citation>
    <scope>NUCLEOTIDE SEQUENCE</scope>
    <source>
        <strain evidence="1">CGMCC 1.15290</strain>
    </source>
</reference>
<dbReference type="PROSITE" id="PS51257">
    <property type="entry name" value="PROKAR_LIPOPROTEIN"/>
    <property type="match status" value="1"/>
</dbReference>
<dbReference type="RefSeq" id="WP_188951747.1">
    <property type="nucleotide sequence ID" value="NZ_BMIB01000002.1"/>
</dbReference>
<dbReference type="Pfam" id="PF07610">
    <property type="entry name" value="DUF1573"/>
    <property type="match status" value="1"/>
</dbReference>
<dbReference type="Gene3D" id="2.60.40.10">
    <property type="entry name" value="Immunoglobulins"/>
    <property type="match status" value="1"/>
</dbReference>
<evidence type="ECO:0008006" key="3">
    <source>
        <dbReference type="Google" id="ProtNLM"/>
    </source>
</evidence>
<dbReference type="PANTHER" id="PTHR37833">
    <property type="entry name" value="LIPOPROTEIN-RELATED"/>
    <property type="match status" value="1"/>
</dbReference>
<proteinExistence type="predicted"/>
<accession>A0A917IX69</accession>
<name>A0A917IX69_9BACT</name>
<keyword evidence="2" id="KW-1185">Reference proteome</keyword>
<sequence length="150" mass="15752">MKALIAGMCLAVAGITACNNSSGSAKGGGVNAAAEKTQQDTAHFTTIQWVDSLVELGSLTMGEKSEVKFRFKNTGSYPLVIANVVAGCGCTIPGYTKEPVPPGGEGMVTGAFDTKKSHPGNLRKNIMVTANTRPRQQFELVFTGTIQDIK</sequence>
<organism evidence="1 2">
    <name type="scientific">Filimonas zeae</name>
    <dbReference type="NCBI Taxonomy" id="1737353"/>
    <lineage>
        <taxon>Bacteria</taxon>
        <taxon>Pseudomonadati</taxon>
        <taxon>Bacteroidota</taxon>
        <taxon>Chitinophagia</taxon>
        <taxon>Chitinophagales</taxon>
        <taxon>Chitinophagaceae</taxon>
        <taxon>Filimonas</taxon>
    </lineage>
</organism>
<gene>
    <name evidence="1" type="ORF">GCM10011379_18500</name>
</gene>
<dbReference type="PANTHER" id="PTHR37833:SF1">
    <property type="entry name" value="SIGNAL PEPTIDE PROTEIN"/>
    <property type="match status" value="1"/>
</dbReference>
<comment type="caution">
    <text evidence="1">The sequence shown here is derived from an EMBL/GenBank/DDBJ whole genome shotgun (WGS) entry which is preliminary data.</text>
</comment>
<dbReference type="InterPro" id="IPR011467">
    <property type="entry name" value="DUF1573"/>
</dbReference>
<dbReference type="Proteomes" id="UP000627292">
    <property type="component" value="Unassembled WGS sequence"/>
</dbReference>
<dbReference type="AlphaFoldDB" id="A0A917IX69"/>
<reference evidence="1" key="1">
    <citation type="journal article" date="2014" name="Int. J. Syst. Evol. Microbiol.">
        <title>Complete genome sequence of Corynebacterium casei LMG S-19264T (=DSM 44701T), isolated from a smear-ripened cheese.</title>
        <authorList>
            <consortium name="US DOE Joint Genome Institute (JGI-PGF)"/>
            <person name="Walter F."/>
            <person name="Albersmeier A."/>
            <person name="Kalinowski J."/>
            <person name="Ruckert C."/>
        </authorList>
    </citation>
    <scope>NUCLEOTIDE SEQUENCE</scope>
    <source>
        <strain evidence="1">CGMCC 1.15290</strain>
    </source>
</reference>
<evidence type="ECO:0000313" key="2">
    <source>
        <dbReference type="Proteomes" id="UP000627292"/>
    </source>
</evidence>